<dbReference type="InterPro" id="IPR015095">
    <property type="entry name" value="AlkB_hom8_N"/>
</dbReference>
<name>A0A2S2FFN2_9GAMM</name>
<keyword evidence="1" id="KW-0812">Transmembrane</keyword>
<proteinExistence type="predicted"/>
<dbReference type="KEGG" id="adv:DJ533_15125"/>
<protein>
    <submittedName>
        <fullName evidence="3">DUF1891 domain-containing protein</fullName>
    </submittedName>
</protein>
<dbReference type="EMBL" id="CP029397">
    <property type="protein sequence ID" value="AWL29801.1"/>
    <property type="molecule type" value="Genomic_DNA"/>
</dbReference>
<keyword evidence="4" id="KW-1185">Reference proteome</keyword>
<evidence type="ECO:0000256" key="1">
    <source>
        <dbReference type="SAM" id="Phobius"/>
    </source>
</evidence>
<feature type="domain" description="Alkylated DNA repair protein AlkB homologue 8 N-terminal" evidence="2">
    <location>
        <begin position="5"/>
        <end position="23"/>
    </location>
</feature>
<evidence type="ECO:0000259" key="2">
    <source>
        <dbReference type="Pfam" id="PF09004"/>
    </source>
</evidence>
<dbReference type="GO" id="GO:0008168">
    <property type="term" value="F:methyltransferase activity"/>
    <property type="evidence" value="ECO:0007669"/>
    <property type="project" value="InterPro"/>
</dbReference>
<dbReference type="AlphaFoldDB" id="A0A2S2FFN2"/>
<gene>
    <name evidence="3" type="ORF">DJ533_15125</name>
</gene>
<evidence type="ECO:0000313" key="4">
    <source>
        <dbReference type="Proteomes" id="UP000245977"/>
    </source>
</evidence>
<dbReference type="GO" id="GO:0016706">
    <property type="term" value="F:2-oxoglutarate-dependent dioxygenase activity"/>
    <property type="evidence" value="ECO:0007669"/>
    <property type="project" value="InterPro"/>
</dbReference>
<keyword evidence="1" id="KW-0472">Membrane</keyword>
<dbReference type="Proteomes" id="UP000245977">
    <property type="component" value="Chromosome"/>
</dbReference>
<reference evidence="3" key="1">
    <citation type="submission" date="2019-08" db="EMBL/GenBank/DDBJ databases">
        <title>The complete genome of Acinetobacter defluvii strain WCHAD010030.</title>
        <authorList>
            <person name="Hu Y."/>
            <person name="Qin J."/>
            <person name="Feng Y."/>
            <person name="Zong Z."/>
        </authorList>
    </citation>
    <scope>NUCLEOTIDE SEQUENCE</scope>
    <source>
        <strain evidence="3">WCHA30</strain>
    </source>
</reference>
<accession>A0A2S2FFN2</accession>
<evidence type="ECO:0000313" key="3">
    <source>
        <dbReference type="EMBL" id="AWL29801.1"/>
    </source>
</evidence>
<keyword evidence="1" id="KW-1133">Transmembrane helix</keyword>
<organism evidence="3 4">
    <name type="scientific">Acinetobacter defluvii</name>
    <dbReference type="NCBI Taxonomy" id="1871111"/>
    <lineage>
        <taxon>Bacteria</taxon>
        <taxon>Pseudomonadati</taxon>
        <taxon>Pseudomonadota</taxon>
        <taxon>Gammaproteobacteria</taxon>
        <taxon>Moraxellales</taxon>
        <taxon>Moraxellaceae</taxon>
        <taxon>Acinetobacter</taxon>
    </lineage>
</organism>
<feature type="transmembrane region" description="Helical" evidence="1">
    <location>
        <begin position="36"/>
        <end position="58"/>
    </location>
</feature>
<sequence length="60" mass="7231">MPCLALVKKAQVRLYWLRRLPKYSGVPLRLFVRGIFWAWVSQLRFFILVIYLPLLLLINQ</sequence>
<dbReference type="Pfam" id="PF09004">
    <property type="entry name" value="ALKBH8_N"/>
    <property type="match status" value="1"/>
</dbReference>